<proteinExistence type="predicted"/>
<protein>
    <submittedName>
        <fullName evidence="1">Uncharacterized protein</fullName>
    </submittedName>
</protein>
<dbReference type="KEGG" id="rpi:Rpic_3029"/>
<dbReference type="AlphaFoldDB" id="B2UCE7"/>
<organism evidence="1">
    <name type="scientific">Ralstonia pickettii (strain 12J)</name>
    <dbReference type="NCBI Taxonomy" id="402626"/>
    <lineage>
        <taxon>Bacteria</taxon>
        <taxon>Pseudomonadati</taxon>
        <taxon>Pseudomonadota</taxon>
        <taxon>Betaproteobacteria</taxon>
        <taxon>Burkholderiales</taxon>
        <taxon>Burkholderiaceae</taxon>
        <taxon>Ralstonia</taxon>
    </lineage>
</organism>
<name>B2UCE7_RALPJ</name>
<dbReference type="EMBL" id="CP001068">
    <property type="protein sequence ID" value="ACD28152.1"/>
    <property type="molecule type" value="Genomic_DNA"/>
</dbReference>
<sequence length="40" mass="4462">MTLMCTQLPFFSGKSIGGTPKIGENTDLLRVFQQKLDKAF</sequence>
<dbReference type="HOGENOM" id="CLU_3295406_0_0_4"/>
<accession>B2UCE7</accession>
<gene>
    <name evidence="1" type="ordered locus">Rpic_3029</name>
</gene>
<evidence type="ECO:0000313" key="1">
    <source>
        <dbReference type="EMBL" id="ACD28152.1"/>
    </source>
</evidence>
<dbReference type="STRING" id="402626.Rpic_3029"/>
<reference evidence="1" key="1">
    <citation type="submission" date="2008-05" db="EMBL/GenBank/DDBJ databases">
        <title>Complete sequence of chromosome1 of Ralstonia pickettii 12J.</title>
        <authorList>
            <consortium name="US DOE Joint Genome Institute"/>
            <person name="Lucas S."/>
            <person name="Copeland A."/>
            <person name="Lapidus A."/>
            <person name="Glavina del Rio T."/>
            <person name="Dalin E."/>
            <person name="Tice H."/>
            <person name="Bruce D."/>
            <person name="Goodwin L."/>
            <person name="Pitluck S."/>
            <person name="Meincke L."/>
            <person name="Brettin T."/>
            <person name="Detter J.C."/>
            <person name="Han C."/>
            <person name="Kuske C.R."/>
            <person name="Schmutz J."/>
            <person name="Larimer F."/>
            <person name="Land M."/>
            <person name="Hauser L."/>
            <person name="Kyrpides N."/>
            <person name="Mikhailova N."/>
            <person name="Marsh T."/>
            <person name="Richardson P."/>
        </authorList>
    </citation>
    <scope>NUCLEOTIDE SEQUENCE</scope>
    <source>
        <strain evidence="1">12J</strain>
    </source>
</reference>